<dbReference type="NCBIfam" id="TIGR02532">
    <property type="entry name" value="IV_pilin_GFxxxE"/>
    <property type="match status" value="1"/>
</dbReference>
<protein>
    <submittedName>
        <fullName evidence="2">Type II secretion system protein</fullName>
    </submittedName>
</protein>
<keyword evidence="1" id="KW-1133">Transmembrane helix</keyword>
<keyword evidence="1" id="KW-0472">Membrane</keyword>
<dbReference type="InterPro" id="IPR012902">
    <property type="entry name" value="N_methyl_site"/>
</dbReference>
<feature type="transmembrane region" description="Helical" evidence="1">
    <location>
        <begin position="12"/>
        <end position="35"/>
    </location>
</feature>
<dbReference type="AlphaFoldDB" id="A0A7V4U0M2"/>
<dbReference type="Pfam" id="PF07963">
    <property type="entry name" value="N_methyl"/>
    <property type="match status" value="1"/>
</dbReference>
<name>A0A7V4U0M2_CALAY</name>
<reference evidence="2" key="1">
    <citation type="journal article" date="2020" name="mSystems">
        <title>Genome- and Community-Level Interaction Insights into Carbon Utilization and Element Cycling Functions of Hydrothermarchaeota in Hydrothermal Sediment.</title>
        <authorList>
            <person name="Zhou Z."/>
            <person name="Liu Y."/>
            <person name="Xu W."/>
            <person name="Pan J."/>
            <person name="Luo Z.H."/>
            <person name="Li M."/>
        </authorList>
    </citation>
    <scope>NUCLEOTIDE SEQUENCE [LARGE SCALE GENOMIC DNA]</scope>
    <source>
        <strain evidence="2">HyVt-577</strain>
    </source>
</reference>
<dbReference type="Proteomes" id="UP000885779">
    <property type="component" value="Unassembled WGS sequence"/>
</dbReference>
<gene>
    <name evidence="2" type="ORF">ENK44_09000</name>
</gene>
<sequence length="170" mass="19079">MKNVDLTRQKGFTILELVVVIAILGIFALISLSMVQMTSTTFQQVQANTIASWDVRTALRLLREDVKQIKPSYIDASATFGASGNKLVFTTVNAQQISWRKTTGGQLQRRVNSGNWLPVLTNLQSSPFIFLDKNLNVTAQTNNLVYIDVLLNVTQNGQQITVQDRFYVRN</sequence>
<evidence type="ECO:0000256" key="1">
    <source>
        <dbReference type="SAM" id="Phobius"/>
    </source>
</evidence>
<comment type="caution">
    <text evidence="2">The sequence shown here is derived from an EMBL/GenBank/DDBJ whole genome shotgun (WGS) entry which is preliminary data.</text>
</comment>
<dbReference type="SUPFAM" id="SSF54523">
    <property type="entry name" value="Pili subunits"/>
    <property type="match status" value="1"/>
</dbReference>
<organism evidence="2">
    <name type="scientific">Caldithrix abyssi</name>
    <dbReference type="NCBI Taxonomy" id="187145"/>
    <lineage>
        <taxon>Bacteria</taxon>
        <taxon>Pseudomonadati</taxon>
        <taxon>Calditrichota</taxon>
        <taxon>Calditrichia</taxon>
        <taxon>Calditrichales</taxon>
        <taxon>Calditrichaceae</taxon>
        <taxon>Caldithrix</taxon>
    </lineage>
</organism>
<evidence type="ECO:0000313" key="2">
    <source>
        <dbReference type="EMBL" id="HGY55826.1"/>
    </source>
</evidence>
<dbReference type="InterPro" id="IPR045584">
    <property type="entry name" value="Pilin-like"/>
</dbReference>
<proteinExistence type="predicted"/>
<accession>A0A7V4U0M2</accession>
<dbReference type="EMBL" id="DRQG01000085">
    <property type="protein sequence ID" value="HGY55826.1"/>
    <property type="molecule type" value="Genomic_DNA"/>
</dbReference>
<keyword evidence="1" id="KW-0812">Transmembrane</keyword>